<organism evidence="1 2">
    <name type="scientific">Hujiaoplasma nucleasis</name>
    <dbReference type="NCBI Taxonomy" id="2725268"/>
    <lineage>
        <taxon>Bacteria</taxon>
        <taxon>Bacillati</taxon>
        <taxon>Mycoplasmatota</taxon>
        <taxon>Mollicutes</taxon>
        <taxon>Candidatus Izemoplasmatales</taxon>
        <taxon>Hujiaoplasmataceae</taxon>
        <taxon>Hujiaoplasma</taxon>
    </lineage>
</organism>
<dbReference type="EMBL" id="CP051151">
    <property type="protein sequence ID" value="QLY40554.1"/>
    <property type="molecule type" value="Genomic_DNA"/>
</dbReference>
<dbReference type="Proteomes" id="UP000512167">
    <property type="component" value="Chromosome"/>
</dbReference>
<protein>
    <submittedName>
        <fullName evidence="1">Uncharacterized protein</fullName>
    </submittedName>
</protein>
<sequence length="158" mass="18715">MKQNLYLFNGKDYLLFPRLKNKEIIMKHVQTQSKRRIPFQTKTAVRLNFHSWLNNQEIRLPNTFIIKASEYDRDIIKALKTLGINPPKKSKLKNLILFHNMKNTYKHIHLDDINETLIPTIHYNDIHKVVDHIQGSMHDQVVHMTKKPGMGLFADQVY</sequence>
<dbReference type="AlphaFoldDB" id="A0A7L6N7N6"/>
<evidence type="ECO:0000313" key="2">
    <source>
        <dbReference type="Proteomes" id="UP000512167"/>
    </source>
</evidence>
<name>A0A7L6N7N6_9MOLU</name>
<evidence type="ECO:0000313" key="1">
    <source>
        <dbReference type="EMBL" id="QLY40554.1"/>
    </source>
</evidence>
<accession>A0A7L6N7N6</accession>
<gene>
    <name evidence="1" type="ORF">HF295_06710</name>
</gene>
<keyword evidence="2" id="KW-1185">Reference proteome</keyword>
<dbReference type="KEGG" id="tbk:HF295_06710"/>
<dbReference type="RefSeq" id="WP_312031397.1">
    <property type="nucleotide sequence ID" value="NZ_CP051151.1"/>
</dbReference>
<reference evidence="1 2" key="1">
    <citation type="submission" date="2020-04" db="EMBL/GenBank/DDBJ databases">
        <authorList>
            <person name="Zheng R.K."/>
            <person name="Sun C.M."/>
        </authorList>
    </citation>
    <scope>NUCLEOTIDE SEQUENCE [LARGE SCALE GENOMIC DNA]</scope>
    <source>
        <strain evidence="2">zrk29</strain>
    </source>
</reference>
<proteinExistence type="predicted"/>